<evidence type="ECO:0000313" key="5">
    <source>
        <dbReference type="Proteomes" id="UP000054826"/>
    </source>
</evidence>
<name>A0A0V1IGM4_TRIPS</name>
<proteinExistence type="predicted"/>
<organism evidence="1 4">
    <name type="scientific">Trichinella pseudospiralis</name>
    <name type="common">Parasitic roundworm</name>
    <dbReference type="NCBI Taxonomy" id="6337"/>
    <lineage>
        <taxon>Eukaryota</taxon>
        <taxon>Metazoa</taxon>
        <taxon>Ecdysozoa</taxon>
        <taxon>Nematoda</taxon>
        <taxon>Enoplea</taxon>
        <taxon>Dorylaimia</taxon>
        <taxon>Trichinellida</taxon>
        <taxon>Trichinellidae</taxon>
        <taxon>Trichinella</taxon>
    </lineage>
</organism>
<evidence type="ECO:0000313" key="1">
    <source>
        <dbReference type="EMBL" id="KRZ21923.1"/>
    </source>
</evidence>
<sequence>MKKGLFKLREEKQIRELLAKRHCCKFTKKKKQENSRCLLLFLNAFSTTIFPIHSGESRRDANLNLIDQTNRRDATIEDGFEYMQACKMLQTMLFAKLPNR</sequence>
<protein>
    <submittedName>
        <fullName evidence="1">Uncharacterized protein</fullName>
    </submittedName>
</protein>
<keyword evidence="4" id="KW-1185">Reference proteome</keyword>
<dbReference type="AlphaFoldDB" id="A0A0V1IGM4"/>
<dbReference type="Proteomes" id="UP000054805">
    <property type="component" value="Unassembled WGS sequence"/>
</dbReference>
<evidence type="ECO:0000313" key="3">
    <source>
        <dbReference type="EMBL" id="KRZ41026.1"/>
    </source>
</evidence>
<dbReference type="EMBL" id="JYDV01000022">
    <property type="protein sequence ID" value="KRZ41026.1"/>
    <property type="molecule type" value="Genomic_DNA"/>
</dbReference>
<evidence type="ECO:0000313" key="4">
    <source>
        <dbReference type="Proteomes" id="UP000054805"/>
    </source>
</evidence>
<dbReference type="Proteomes" id="UP000054826">
    <property type="component" value="Unassembled WGS sequence"/>
</dbReference>
<dbReference type="EMBL" id="JYDS01000189">
    <property type="protein sequence ID" value="KRZ21923.1"/>
    <property type="molecule type" value="Genomic_DNA"/>
</dbReference>
<gene>
    <name evidence="2" type="ORF">T4B_4752</name>
    <name evidence="1" type="ORF">T4B_656</name>
    <name evidence="3" type="ORF">T4C_4815</name>
</gene>
<comment type="caution">
    <text evidence="1">The sequence shown here is derived from an EMBL/GenBank/DDBJ whole genome shotgun (WGS) entry which is preliminary data.</text>
</comment>
<reference evidence="4 5" key="1">
    <citation type="submission" date="2015-01" db="EMBL/GenBank/DDBJ databases">
        <title>Evolution of Trichinella species and genotypes.</title>
        <authorList>
            <person name="Korhonen P.K."/>
            <person name="Edoardo P."/>
            <person name="Giuseppe L.R."/>
            <person name="Gasser R.B."/>
        </authorList>
    </citation>
    <scope>NUCLEOTIDE SEQUENCE [LARGE SCALE GENOMIC DNA]</scope>
    <source>
        <strain evidence="3">ISS176</strain>
        <strain evidence="1">ISS588</strain>
    </source>
</reference>
<evidence type="ECO:0000313" key="2">
    <source>
        <dbReference type="EMBL" id="KRZ26805.1"/>
    </source>
</evidence>
<dbReference type="EMBL" id="JYDS01000080">
    <property type="protein sequence ID" value="KRZ26805.1"/>
    <property type="molecule type" value="Genomic_DNA"/>
</dbReference>
<accession>A0A0V1IGM4</accession>